<comment type="similarity">
    <text evidence="10">Belongs to the peptidase M15 family.</text>
</comment>
<keyword evidence="8" id="KW-0482">Metalloprotease</keyword>
<keyword evidence="13" id="KW-1185">Reference proteome</keyword>
<evidence type="ECO:0000256" key="9">
    <source>
        <dbReference type="ARBA" id="ARBA00023316"/>
    </source>
</evidence>
<keyword evidence="3" id="KW-0645">Protease</keyword>
<evidence type="ECO:0000313" key="13">
    <source>
        <dbReference type="Proteomes" id="UP000019184"/>
    </source>
</evidence>
<dbReference type="InterPro" id="IPR010275">
    <property type="entry name" value="MepK"/>
</dbReference>
<evidence type="ECO:0000256" key="8">
    <source>
        <dbReference type="ARBA" id="ARBA00023049"/>
    </source>
</evidence>
<gene>
    <name evidence="12" type="ORF">BN874_1400018</name>
</gene>
<keyword evidence="5" id="KW-0732">Signal</keyword>
<dbReference type="PROSITE" id="PS51318">
    <property type="entry name" value="TAT"/>
    <property type="match status" value="1"/>
</dbReference>
<dbReference type="InterPro" id="IPR009045">
    <property type="entry name" value="Zn_M74/Hedgehog-like"/>
</dbReference>
<dbReference type="InterPro" id="IPR006311">
    <property type="entry name" value="TAT_signal"/>
</dbReference>
<dbReference type="Proteomes" id="UP000019184">
    <property type="component" value="Unassembled WGS sequence"/>
</dbReference>
<comment type="caution">
    <text evidence="12">The sequence shown here is derived from an EMBL/GenBank/DDBJ whole genome shotgun (WGS) entry which is preliminary data.</text>
</comment>
<protein>
    <recommendedName>
        <fullName evidence="11">Murein endopeptidase K</fullName>
    </recommendedName>
</protein>
<evidence type="ECO:0000256" key="5">
    <source>
        <dbReference type="ARBA" id="ARBA00022729"/>
    </source>
</evidence>
<dbReference type="EMBL" id="CBTK010000047">
    <property type="protein sequence ID" value="CDH43959.1"/>
    <property type="molecule type" value="Genomic_DNA"/>
</dbReference>
<keyword evidence="4" id="KW-0479">Metal-binding</keyword>
<comment type="pathway">
    <text evidence="2">Cell wall biogenesis; cell wall polysaccharide biosynthesis.</text>
</comment>
<dbReference type="OrthoDB" id="9782994at2"/>
<evidence type="ECO:0000256" key="4">
    <source>
        <dbReference type="ARBA" id="ARBA00022723"/>
    </source>
</evidence>
<evidence type="ECO:0000256" key="1">
    <source>
        <dbReference type="ARBA" id="ARBA00001947"/>
    </source>
</evidence>
<proteinExistence type="inferred from homology"/>
<reference evidence="12 13" key="1">
    <citation type="journal article" date="2014" name="ISME J.">
        <title>Candidatus Competibacter-lineage genomes retrieved from metagenomes reveal functional metabolic diversity.</title>
        <authorList>
            <person name="McIlroy S.J."/>
            <person name="Albertsen M."/>
            <person name="Andresen E.K."/>
            <person name="Saunders A.M."/>
            <person name="Kristiansen R."/>
            <person name="Stokholm-Bjerregaard M."/>
            <person name="Nielsen K.L."/>
            <person name="Nielsen P.H."/>
        </authorList>
    </citation>
    <scope>NUCLEOTIDE SEQUENCE [LARGE SCALE GENOMIC DNA]</scope>
    <source>
        <strain evidence="12 13">Run_B_J11</strain>
    </source>
</reference>
<evidence type="ECO:0000256" key="7">
    <source>
        <dbReference type="ARBA" id="ARBA00022833"/>
    </source>
</evidence>
<dbReference type="GO" id="GO:0008237">
    <property type="term" value="F:metallopeptidase activity"/>
    <property type="evidence" value="ECO:0007669"/>
    <property type="project" value="UniProtKB-KW"/>
</dbReference>
<evidence type="ECO:0000256" key="2">
    <source>
        <dbReference type="ARBA" id="ARBA00004776"/>
    </source>
</evidence>
<keyword evidence="7" id="KW-0862">Zinc</keyword>
<dbReference type="Gene3D" id="3.30.1380.10">
    <property type="match status" value="1"/>
</dbReference>
<dbReference type="GO" id="GO:0071555">
    <property type="term" value="P:cell wall organization"/>
    <property type="evidence" value="ECO:0007669"/>
    <property type="project" value="UniProtKB-KW"/>
</dbReference>
<dbReference type="SUPFAM" id="SSF55166">
    <property type="entry name" value="Hedgehog/DD-peptidase"/>
    <property type="match status" value="1"/>
</dbReference>
<evidence type="ECO:0000256" key="10">
    <source>
        <dbReference type="ARBA" id="ARBA00093448"/>
    </source>
</evidence>
<evidence type="ECO:0000256" key="6">
    <source>
        <dbReference type="ARBA" id="ARBA00022801"/>
    </source>
</evidence>
<evidence type="ECO:0000313" key="12">
    <source>
        <dbReference type="EMBL" id="CDH43959.1"/>
    </source>
</evidence>
<accession>A0A7U7G978</accession>
<dbReference type="GO" id="GO:0046872">
    <property type="term" value="F:metal ion binding"/>
    <property type="evidence" value="ECO:0007669"/>
    <property type="project" value="UniProtKB-KW"/>
</dbReference>
<comment type="cofactor">
    <cofactor evidence="1">
        <name>Zn(2+)</name>
        <dbReference type="ChEBI" id="CHEBI:29105"/>
    </cofactor>
</comment>
<dbReference type="GO" id="GO:0006508">
    <property type="term" value="P:proteolysis"/>
    <property type="evidence" value="ECO:0007669"/>
    <property type="project" value="UniProtKB-KW"/>
</dbReference>
<evidence type="ECO:0000256" key="11">
    <source>
        <dbReference type="ARBA" id="ARBA00093666"/>
    </source>
</evidence>
<dbReference type="PANTHER" id="PTHR37425">
    <property type="match status" value="1"/>
</dbReference>
<name>A0A7U7G978_9GAMM</name>
<organism evidence="12 13">
    <name type="scientific">Candidatus Contendobacter odensis Run_B_J11</name>
    <dbReference type="NCBI Taxonomy" id="1400861"/>
    <lineage>
        <taxon>Bacteria</taxon>
        <taxon>Pseudomonadati</taxon>
        <taxon>Pseudomonadota</taxon>
        <taxon>Gammaproteobacteria</taxon>
        <taxon>Candidatus Competibacteraceae</taxon>
        <taxon>Candidatus Contendibacter</taxon>
    </lineage>
</organism>
<evidence type="ECO:0000256" key="3">
    <source>
        <dbReference type="ARBA" id="ARBA00022670"/>
    </source>
</evidence>
<dbReference type="AlphaFoldDB" id="A0A7U7G978"/>
<dbReference type="PANTHER" id="PTHR37425:SF1">
    <property type="entry name" value="OUTER MEMBRANE PROTEIN"/>
    <property type="match status" value="1"/>
</dbReference>
<dbReference type="Pfam" id="PF05951">
    <property type="entry name" value="Peptidase_M15_2"/>
    <property type="match status" value="1"/>
</dbReference>
<sequence length="197" mass="22206">MRANMTLQPSSGMGKEQPEASRRGFLKWMAGGIGALALAPDLLKAAVLRERYLLFHNPNTGETIRQVYWTPREGYIRESLKEISWALRDYHNDQVKQFDPNVLDQLYAMQLQLGLGRPVHIISGYRSPSTNWMLCERSRGVARNSYHIQAMALDIRVPGNRVWDVCQAARSLGAGGVGYYPGANFVHIDSGPVRYWG</sequence>
<keyword evidence="9" id="KW-0961">Cell wall biogenesis/degradation</keyword>
<dbReference type="RefSeq" id="WP_154724735.1">
    <property type="nucleotide sequence ID" value="NZ_CBTK010000047.1"/>
</dbReference>
<keyword evidence="6" id="KW-0378">Hydrolase</keyword>